<organism evidence="1 2">
    <name type="scientific">Coemansia helicoidea</name>
    <dbReference type="NCBI Taxonomy" id="1286919"/>
    <lineage>
        <taxon>Eukaryota</taxon>
        <taxon>Fungi</taxon>
        <taxon>Fungi incertae sedis</taxon>
        <taxon>Zoopagomycota</taxon>
        <taxon>Kickxellomycotina</taxon>
        <taxon>Kickxellomycetes</taxon>
        <taxon>Kickxellales</taxon>
        <taxon>Kickxellaceae</taxon>
        <taxon>Coemansia</taxon>
    </lineage>
</organism>
<feature type="non-terminal residue" evidence="1">
    <location>
        <position position="1"/>
    </location>
</feature>
<name>A0ACC1KFI0_9FUNG</name>
<gene>
    <name evidence="1" type="ORF">H4R21_006772</name>
</gene>
<keyword evidence="2" id="KW-1185">Reference proteome</keyword>
<comment type="caution">
    <text evidence="1">The sequence shown here is derived from an EMBL/GenBank/DDBJ whole genome shotgun (WGS) entry which is preliminary data.</text>
</comment>
<sequence>ELYRARFVAALVAGDPDAMCAGARVLACVREGRGCIGILADAHPLFGGPGADARCAQLWQAAESVQDTGAFGAFLGGVRELFEGHVRIVQRALPPGWMRVSAAYCFVEKAFAAQGVGRVAVQQACRAQPSDDVYLSTVSGVVGQLLAAADGWERLAAVPQAHGRRCVFGALAGVMGEYVGREVRAIERRYDADVEQWAAKEGAALHAAPEPREARRVNFEQQRQQMDDYRTRVLSVLDAKLGADAGSDTRRTVVGDVVHAPIGVDLCLNMLLANRDAVARLAVVATAAPDPQLRALACDAIERVFCALLKSAGNHVRPAFVRAVAELKELEHAAVERQRAAAAGDSAQRYAGVWQRFFEA</sequence>
<accession>A0ACC1KFI0</accession>
<reference evidence="1" key="1">
    <citation type="submission" date="2022-07" db="EMBL/GenBank/DDBJ databases">
        <title>Phylogenomic reconstructions and comparative analyses of Kickxellomycotina fungi.</title>
        <authorList>
            <person name="Reynolds N.K."/>
            <person name="Stajich J.E."/>
            <person name="Barry K."/>
            <person name="Grigoriev I.V."/>
            <person name="Crous P."/>
            <person name="Smith M.E."/>
        </authorList>
    </citation>
    <scope>NUCLEOTIDE SEQUENCE</scope>
    <source>
        <strain evidence="1">BCRC 34780</strain>
    </source>
</reference>
<proteinExistence type="predicted"/>
<evidence type="ECO:0000313" key="1">
    <source>
        <dbReference type="EMBL" id="KAJ2789311.1"/>
    </source>
</evidence>
<dbReference type="EMBL" id="JANBUN010003818">
    <property type="protein sequence ID" value="KAJ2789311.1"/>
    <property type="molecule type" value="Genomic_DNA"/>
</dbReference>
<feature type="non-terminal residue" evidence="1">
    <location>
        <position position="360"/>
    </location>
</feature>
<dbReference type="Proteomes" id="UP001140087">
    <property type="component" value="Unassembled WGS sequence"/>
</dbReference>
<protein>
    <submittedName>
        <fullName evidence="1">Uncharacterized protein</fullName>
    </submittedName>
</protein>
<evidence type="ECO:0000313" key="2">
    <source>
        <dbReference type="Proteomes" id="UP001140087"/>
    </source>
</evidence>